<keyword evidence="9" id="KW-0175">Coiled coil</keyword>
<accession>A0A8H6ESE3</accession>
<organism evidence="11 12">
    <name type="scientific">Dekkera bruxellensis</name>
    <name type="common">Brettanomyces custersii</name>
    <dbReference type="NCBI Taxonomy" id="5007"/>
    <lineage>
        <taxon>Eukaryota</taxon>
        <taxon>Fungi</taxon>
        <taxon>Dikarya</taxon>
        <taxon>Ascomycota</taxon>
        <taxon>Saccharomycotina</taxon>
        <taxon>Pichiomycetes</taxon>
        <taxon>Pichiales</taxon>
        <taxon>Pichiaceae</taxon>
        <taxon>Brettanomyces</taxon>
    </lineage>
</organism>
<evidence type="ECO:0000256" key="5">
    <source>
        <dbReference type="ARBA" id="ARBA00022927"/>
    </source>
</evidence>
<gene>
    <name evidence="11" type="ORF">HII12_004171</name>
</gene>
<name>A0A8H6ESE3_DEKBR</name>
<evidence type="ECO:0000256" key="7">
    <source>
        <dbReference type="ARBA" id="ARBA00023034"/>
    </source>
</evidence>
<dbReference type="GO" id="GO:0031201">
    <property type="term" value="C:SNARE complex"/>
    <property type="evidence" value="ECO:0007669"/>
    <property type="project" value="TreeGrafter"/>
</dbReference>
<keyword evidence="8" id="KW-0472">Membrane</keyword>
<evidence type="ECO:0000313" key="11">
    <source>
        <dbReference type="EMBL" id="KAF6008422.1"/>
    </source>
</evidence>
<dbReference type="GO" id="GO:0006906">
    <property type="term" value="P:vesicle fusion"/>
    <property type="evidence" value="ECO:0007669"/>
    <property type="project" value="TreeGrafter"/>
</dbReference>
<dbReference type="GO" id="GO:0005801">
    <property type="term" value="C:cis-Golgi network"/>
    <property type="evidence" value="ECO:0007669"/>
    <property type="project" value="InterPro"/>
</dbReference>
<dbReference type="Proteomes" id="UP000568158">
    <property type="component" value="Unassembled WGS sequence"/>
</dbReference>
<comment type="caution">
    <text evidence="11">The sequence shown here is derived from an EMBL/GenBank/DDBJ whole genome shotgun (WGS) entry which is preliminary data.</text>
</comment>
<keyword evidence="5" id="KW-0653">Protein transport</keyword>
<dbReference type="PANTHER" id="PTHR21094:SF2">
    <property type="entry name" value="GOLGI SNAP RECEPTOR COMPLEX MEMBER 1"/>
    <property type="match status" value="1"/>
</dbReference>
<evidence type="ECO:0000256" key="1">
    <source>
        <dbReference type="ARBA" id="ARBA00004409"/>
    </source>
</evidence>
<sequence length="966" mass="111802">MSTSFAHIRNKLLSLQSQIAAKLSRYSAIASTPGPVASEDEEDTAKRIEKLLQEMGDEIASMDRIAESTESISTSKLQQLARHKVNLNQFRVDFERINSTIQEERNRLNLLSDVRTELKDRSDRARREGPADTQNYMLDERMRINQEHGVVDKLVNQVLQTRDEILRQRGTFRSMGSRLQQSLGTMPGINVLMSRINTRKKRNALVLGANATKLITAYSTANRSCQQGLPLLLMSASINKTILEYSQSILKASDELERKFSLDQIEKEPIFDSQVTKDVLSDSGLTSKENDAFGIDVGSFLNAAFAYSLYEAMKSHLKCKKDSLQAAKAENDKYLHQLLCILDASIATSRHYNADSCPMNVFSTIMLVCCSSSFSVRRFGEVFFSRESSSRRLALTHNNSLVGKAKPGSTLLQLGNNLIPKLYDQFEENNIFTAKLHLFIQSALEIGDKLSLASDWVVNRHRGLYQGLVESRNWPSSPPSTMSLPYQRIFTDYGKLMNWFTSQSVEDNLKMIINVLQKESRGSFREKDLEAENLYNFRRSIKWLKQDIDKILHPERNFHQGMPLSSEYLEYEGKSRQCEWVLNQGEFGLQLRNDCKNMITLMGQLVILVDYISRFCAPHVRVVMDKLARRKLKFKKPAAYDSVIENTHFYKEMQQFKTQILGMMEKSESTVFKHILEHTESNWELMKLQQFSHPDLENLKQHSASKKRKLDEYMQSCEDSSFKKKKPYFHKVGTARLSRVWRTETGLDNLKRGLKNKDETLEGYKDDIYMAEGALEEKKGQLKQLEKEMEKMKKEREDMERKRIEKEKKAENEKKDMKETEKEDVKEDGSQKKEDGSQKKEDESEKKEDGTDKKENDTDKKENESETKESDTDKKENESEKKENDTDEKLENRSDQKLSKDIEKDKAADEAEQLQYSIDQEKYQKQIDDIAQLKKEVQKDARESSLLRWKMLRVSRSSGIWSEFRL</sequence>
<evidence type="ECO:0000256" key="9">
    <source>
        <dbReference type="SAM" id="Coils"/>
    </source>
</evidence>
<dbReference type="GO" id="GO:0015031">
    <property type="term" value="P:protein transport"/>
    <property type="evidence" value="ECO:0007669"/>
    <property type="project" value="UniProtKB-KW"/>
</dbReference>
<evidence type="ECO:0000256" key="3">
    <source>
        <dbReference type="ARBA" id="ARBA00022448"/>
    </source>
</evidence>
<feature type="compositionally biased region" description="Basic and acidic residues" evidence="10">
    <location>
        <begin position="789"/>
        <end position="909"/>
    </location>
</feature>
<keyword evidence="7" id="KW-0333">Golgi apparatus</keyword>
<evidence type="ECO:0000256" key="2">
    <source>
        <dbReference type="ARBA" id="ARBA00008473"/>
    </source>
</evidence>
<evidence type="ECO:0000256" key="6">
    <source>
        <dbReference type="ARBA" id="ARBA00022989"/>
    </source>
</evidence>
<evidence type="ECO:0000256" key="4">
    <source>
        <dbReference type="ARBA" id="ARBA00022692"/>
    </source>
</evidence>
<comment type="similarity">
    <text evidence="2">Belongs to the GOSR1 family.</text>
</comment>
<dbReference type="GO" id="GO:0048219">
    <property type="term" value="P:inter-Golgi cisterna vesicle-mediated transport"/>
    <property type="evidence" value="ECO:0007669"/>
    <property type="project" value="TreeGrafter"/>
</dbReference>
<dbReference type="EMBL" id="JABCYN010000036">
    <property type="protein sequence ID" value="KAF6008422.1"/>
    <property type="molecule type" value="Genomic_DNA"/>
</dbReference>
<proteinExistence type="inferred from homology"/>
<dbReference type="GO" id="GO:0005484">
    <property type="term" value="F:SNAP receptor activity"/>
    <property type="evidence" value="ECO:0007669"/>
    <property type="project" value="TreeGrafter"/>
</dbReference>
<dbReference type="AlphaFoldDB" id="A0A8H6ESE3"/>
<dbReference type="GO" id="GO:0000139">
    <property type="term" value="C:Golgi membrane"/>
    <property type="evidence" value="ECO:0007669"/>
    <property type="project" value="UniProtKB-SubCell"/>
</dbReference>
<evidence type="ECO:0000256" key="8">
    <source>
        <dbReference type="ARBA" id="ARBA00023136"/>
    </source>
</evidence>
<evidence type="ECO:0000313" key="12">
    <source>
        <dbReference type="Proteomes" id="UP000568158"/>
    </source>
</evidence>
<dbReference type="GO" id="GO:0005797">
    <property type="term" value="C:Golgi medial cisterna"/>
    <property type="evidence" value="ECO:0007669"/>
    <property type="project" value="TreeGrafter"/>
</dbReference>
<comment type="subcellular location">
    <subcellularLocation>
        <location evidence="1">Golgi apparatus membrane</location>
        <topology evidence="1">Single-pass type IV membrane protein</topology>
    </subcellularLocation>
</comment>
<protein>
    <submittedName>
        <fullName evidence="11">Uncharacterized protein</fullName>
    </submittedName>
</protein>
<keyword evidence="4" id="KW-0812">Transmembrane</keyword>
<keyword evidence="3" id="KW-0813">Transport</keyword>
<dbReference type="PANTHER" id="PTHR21094">
    <property type="entry name" value="GOS-28 SNARE- RELATED"/>
    <property type="match status" value="1"/>
</dbReference>
<dbReference type="GO" id="GO:0006888">
    <property type="term" value="P:endoplasmic reticulum to Golgi vesicle-mediated transport"/>
    <property type="evidence" value="ECO:0007669"/>
    <property type="project" value="InterPro"/>
</dbReference>
<evidence type="ECO:0000256" key="10">
    <source>
        <dbReference type="SAM" id="MobiDB-lite"/>
    </source>
</evidence>
<reference evidence="11 12" key="1">
    <citation type="journal article" date="2020" name="Appl. Microbiol. Biotechnol.">
        <title>Targeted gene deletion in Brettanomyces bruxellensis with an expression-free CRISPR-Cas9 system.</title>
        <authorList>
            <person name="Varela C."/>
            <person name="Bartel C."/>
            <person name="Onetto C."/>
            <person name="Borneman A."/>
        </authorList>
    </citation>
    <scope>NUCLEOTIDE SEQUENCE [LARGE SCALE GENOMIC DNA]</scope>
    <source>
        <strain evidence="11 12">AWRI1613</strain>
    </source>
</reference>
<feature type="region of interest" description="Disordered" evidence="10">
    <location>
        <begin position="789"/>
        <end position="911"/>
    </location>
</feature>
<feature type="coiled-coil region" evidence="9">
    <location>
        <begin position="101"/>
        <end position="128"/>
    </location>
</feature>
<dbReference type="InterPro" id="IPR023601">
    <property type="entry name" value="Golgi_SNAP_su1"/>
</dbReference>
<keyword evidence="6" id="KW-1133">Transmembrane helix</keyword>